<reference evidence="2 3" key="1">
    <citation type="submission" date="2019-05" db="EMBL/GenBank/DDBJ databases">
        <title>Another draft genome of Portunus trituberculatus and its Hox gene families provides insights of decapod evolution.</title>
        <authorList>
            <person name="Jeong J.-H."/>
            <person name="Song I."/>
            <person name="Kim S."/>
            <person name="Choi T."/>
            <person name="Kim D."/>
            <person name="Ryu S."/>
            <person name="Kim W."/>
        </authorList>
    </citation>
    <scope>NUCLEOTIDE SEQUENCE [LARGE SCALE GENOMIC DNA]</scope>
    <source>
        <tissue evidence="2">Muscle</tissue>
    </source>
</reference>
<proteinExistence type="predicted"/>
<dbReference type="AlphaFoldDB" id="A0A5B7FGH3"/>
<evidence type="ECO:0000313" key="3">
    <source>
        <dbReference type="Proteomes" id="UP000324222"/>
    </source>
</evidence>
<sequence>MSYTRRAPLITTPTPMTKSPSQLRQPPVLSLPPRLAHSANTKPLLSSSPFPSNDSSTTADLHVTASSETCQISYNSIIFFVCAGTRAPHWDTIGSAMSADLSDGDGGDGDDSR</sequence>
<evidence type="ECO:0000313" key="2">
    <source>
        <dbReference type="EMBL" id="MPC46381.1"/>
    </source>
</evidence>
<organism evidence="2 3">
    <name type="scientific">Portunus trituberculatus</name>
    <name type="common">Swimming crab</name>
    <name type="synonym">Neptunus trituberculatus</name>
    <dbReference type="NCBI Taxonomy" id="210409"/>
    <lineage>
        <taxon>Eukaryota</taxon>
        <taxon>Metazoa</taxon>
        <taxon>Ecdysozoa</taxon>
        <taxon>Arthropoda</taxon>
        <taxon>Crustacea</taxon>
        <taxon>Multicrustacea</taxon>
        <taxon>Malacostraca</taxon>
        <taxon>Eumalacostraca</taxon>
        <taxon>Eucarida</taxon>
        <taxon>Decapoda</taxon>
        <taxon>Pleocyemata</taxon>
        <taxon>Brachyura</taxon>
        <taxon>Eubrachyura</taxon>
        <taxon>Portunoidea</taxon>
        <taxon>Portunidae</taxon>
        <taxon>Portuninae</taxon>
        <taxon>Portunus</taxon>
    </lineage>
</organism>
<feature type="compositionally biased region" description="Low complexity" evidence="1">
    <location>
        <begin position="43"/>
        <end position="56"/>
    </location>
</feature>
<keyword evidence="3" id="KW-1185">Reference proteome</keyword>
<accession>A0A5B7FGH3</accession>
<name>A0A5B7FGH3_PORTR</name>
<comment type="caution">
    <text evidence="2">The sequence shown here is derived from an EMBL/GenBank/DDBJ whole genome shotgun (WGS) entry which is preliminary data.</text>
</comment>
<dbReference type="EMBL" id="VSRR010007177">
    <property type="protein sequence ID" value="MPC46381.1"/>
    <property type="molecule type" value="Genomic_DNA"/>
</dbReference>
<dbReference type="Proteomes" id="UP000324222">
    <property type="component" value="Unassembled WGS sequence"/>
</dbReference>
<feature type="region of interest" description="Disordered" evidence="1">
    <location>
        <begin position="1"/>
        <end position="59"/>
    </location>
</feature>
<feature type="compositionally biased region" description="Polar residues" evidence="1">
    <location>
        <begin position="11"/>
        <end position="24"/>
    </location>
</feature>
<evidence type="ECO:0000256" key="1">
    <source>
        <dbReference type="SAM" id="MobiDB-lite"/>
    </source>
</evidence>
<gene>
    <name evidence="2" type="ORF">E2C01_040102</name>
</gene>
<protein>
    <submittedName>
        <fullName evidence="2">Uncharacterized protein</fullName>
    </submittedName>
</protein>